<gene>
    <name evidence="1" type="primary">cas8c</name>
    <name evidence="1" type="ORF">EGT50_11150</name>
</gene>
<keyword evidence="2" id="KW-1185">Reference proteome</keyword>
<proteinExistence type="predicted"/>
<evidence type="ECO:0000313" key="1">
    <source>
        <dbReference type="EMBL" id="RVW01993.1"/>
    </source>
</evidence>
<comment type="caution">
    <text evidence="1">The sequence shown here is derived from an EMBL/GenBank/DDBJ whole genome shotgun (WGS) entry which is preliminary data.</text>
</comment>
<dbReference type="InterPro" id="IPR010144">
    <property type="entry name" value="CRISPR-assoc_prot_Csd1-typ"/>
</dbReference>
<sequence>MLLARLVEYARTRSSVRPPSFYSPAIVRWVVELDADGTLASSQLTPLSDPSDPARRRGVEHLVPLIYRSGTAPQPRLLVDTVEYALGWAADERGDKAGRYHATFRDLVDRWCDHEPTDAAKAVRKFLSGQEKDRLLEPEQWVHSDLVAYRVGGQFLHETESAKSFWAAEASGRKVSNREGICLVCGRQERLLKTIPKPLPARSVPGTSSQAALVSINKATHGFDLQKQLVHTPICMTCGELFMHALGELLAGSSSTPIPGQNTRLAWWVTGGVEFSLDVLDDPDPAQVADLLGSAARGRPSADQDVSKFCALAIGGNIARVVVREWIELPLPQIQENLSNWFGDHAMVDTWTGEVHHKGLRTLASVSGRWIAGRGGENGSYARFDAPGADRPEGIYAALTRTALLAKPLPPKLLAHLVNRIRSDGRIDTSRVALIRLALLRRPGIRNPEVYMPELNTDNNQPAYLAGRLFAVLEDIQRSAVRARGDQALNVTFTDRYFARAVTSPRVALVAGRRDARAWLKQLRRYRPTWAAKAEQQLDELFAQIADDGIPHALVLADQATFILGYHQQRADTRAGRTSRADRVTAIDDSIAANEGASA</sequence>
<dbReference type="EMBL" id="RKLO01000004">
    <property type="protein sequence ID" value="RVW01993.1"/>
    <property type="molecule type" value="Genomic_DNA"/>
</dbReference>
<reference evidence="1 2" key="1">
    <citation type="submission" date="2018-11" db="EMBL/GenBank/DDBJ databases">
        <title>Rhodococcus spongicola sp. nov. and Rhodococcus xishaensis sp. nov. from marine sponges.</title>
        <authorList>
            <person name="Li L."/>
            <person name="Lin H.W."/>
        </authorList>
    </citation>
    <scope>NUCLEOTIDE SEQUENCE [LARGE SCALE GENOMIC DNA]</scope>
    <source>
        <strain evidence="1 2">LHW51113</strain>
    </source>
</reference>
<dbReference type="OrthoDB" id="9778918at2"/>
<dbReference type="NCBIfam" id="TIGR01863">
    <property type="entry name" value="cas_Csd1"/>
    <property type="match status" value="1"/>
</dbReference>
<dbReference type="Pfam" id="PF09709">
    <property type="entry name" value="Cas_Csd1"/>
    <property type="match status" value="1"/>
</dbReference>
<name>A0A3S3DYS9_9NOCA</name>
<dbReference type="RefSeq" id="WP_127954406.1">
    <property type="nucleotide sequence ID" value="NZ_RKLO01000004.1"/>
</dbReference>
<protein>
    <submittedName>
        <fullName evidence="1">Type I-C CRISPR-associated protein Cas8c/Csd1</fullName>
    </submittedName>
</protein>
<accession>A0A3S3DYS9</accession>
<evidence type="ECO:0000313" key="2">
    <source>
        <dbReference type="Proteomes" id="UP000283479"/>
    </source>
</evidence>
<dbReference type="AlphaFoldDB" id="A0A3S3DYS9"/>
<organism evidence="1 2">
    <name type="scientific">Rhodococcus xishaensis</name>
    <dbReference type="NCBI Taxonomy" id="2487364"/>
    <lineage>
        <taxon>Bacteria</taxon>
        <taxon>Bacillati</taxon>
        <taxon>Actinomycetota</taxon>
        <taxon>Actinomycetes</taxon>
        <taxon>Mycobacteriales</taxon>
        <taxon>Nocardiaceae</taxon>
        <taxon>Rhodococcus</taxon>
    </lineage>
</organism>
<dbReference type="Proteomes" id="UP000283479">
    <property type="component" value="Unassembled WGS sequence"/>
</dbReference>